<dbReference type="STRING" id="1129794.C427_1437"/>
<dbReference type="PATRIC" id="fig|1129794.4.peg.1422"/>
<name>K6Z3F5_9ALTE</name>
<evidence type="ECO:0000313" key="2">
    <source>
        <dbReference type="Proteomes" id="UP000011864"/>
    </source>
</evidence>
<dbReference type="AlphaFoldDB" id="K6Z3F5"/>
<gene>
    <name evidence="1" type="ORF">C427_1437</name>
</gene>
<sequence length="307" mass="34720">MSFEKFVSDLKHNAFDNKGSPLGYIVETEIYTMFSPLEAIELPLILDSPHSGMNWPTSVRTVATDTQLKSGWDAHVDRLWHSVVGMGGHLLCAHYSRMFIDLNRAPEDIDPQLLDYLDETCRPTKYSDRGMGLLRKFALPGTLMYDYKLNHIDVMNRLNHYYLPYHNALRIKLDALHSKYGGVWHIDCHSMKSIANKMNIDCGAPRPDVVIGDNDGAAADPAFVDVVEDAFRKLGYKVARNAPYKGGYLVTQYAVPSSNRHSIQIELNRALYMDEKTFEPNSNFNNIQGDLATVTLMIAKFIRSQVA</sequence>
<evidence type="ECO:0000313" key="1">
    <source>
        <dbReference type="EMBL" id="AGH43546.1"/>
    </source>
</evidence>
<dbReference type="Pfam" id="PF05013">
    <property type="entry name" value="FGase"/>
    <property type="match status" value="1"/>
</dbReference>
<dbReference type="Proteomes" id="UP000011864">
    <property type="component" value="Chromosome"/>
</dbReference>
<dbReference type="eggNOG" id="COG3741">
    <property type="taxonomic scope" value="Bacteria"/>
</dbReference>
<keyword evidence="1" id="KW-0378">Hydrolase</keyword>
<dbReference type="SUPFAM" id="SSF53187">
    <property type="entry name" value="Zn-dependent exopeptidases"/>
    <property type="match status" value="1"/>
</dbReference>
<reference evidence="1 2" key="1">
    <citation type="journal article" date="2013" name="Genome Announc.">
        <title>Complete Genome Sequence of Glaciecola psychrophila Strain 170T.</title>
        <authorList>
            <person name="Yin J."/>
            <person name="Chen J."/>
            <person name="Liu G."/>
            <person name="Yu Y."/>
            <person name="Song L."/>
            <person name="Wang X."/>
            <person name="Qu X."/>
        </authorList>
    </citation>
    <scope>NUCLEOTIDE SEQUENCE [LARGE SCALE GENOMIC DNA]</scope>
    <source>
        <strain evidence="1 2">170</strain>
    </source>
</reference>
<dbReference type="EMBL" id="CP003837">
    <property type="protein sequence ID" value="AGH43546.1"/>
    <property type="molecule type" value="Genomic_DNA"/>
</dbReference>
<dbReference type="HOGENOM" id="CLU_069318_1_0_6"/>
<accession>K6Z3F5</accession>
<dbReference type="InterPro" id="IPR007709">
    <property type="entry name" value="N-FG_amidohydro"/>
</dbReference>
<proteinExistence type="predicted"/>
<organism evidence="1 2">
    <name type="scientific">Paraglaciecola psychrophila 170</name>
    <dbReference type="NCBI Taxonomy" id="1129794"/>
    <lineage>
        <taxon>Bacteria</taxon>
        <taxon>Pseudomonadati</taxon>
        <taxon>Pseudomonadota</taxon>
        <taxon>Gammaproteobacteria</taxon>
        <taxon>Alteromonadales</taxon>
        <taxon>Alteromonadaceae</taxon>
        <taxon>Paraglaciecola</taxon>
    </lineage>
</organism>
<dbReference type="RefSeq" id="WP_007641832.1">
    <property type="nucleotide sequence ID" value="NC_020514.1"/>
</dbReference>
<dbReference type="OrthoDB" id="8716700at2"/>
<dbReference type="GO" id="GO:0016787">
    <property type="term" value="F:hydrolase activity"/>
    <property type="evidence" value="ECO:0007669"/>
    <property type="project" value="UniProtKB-KW"/>
</dbReference>
<protein>
    <submittedName>
        <fullName evidence="1">N-formylglutamate amidohydrolase</fullName>
    </submittedName>
</protein>
<dbReference type="Gene3D" id="3.40.630.40">
    <property type="entry name" value="Zn-dependent exopeptidases"/>
    <property type="match status" value="1"/>
</dbReference>
<dbReference type="KEGG" id="gps:C427_1437"/>
<keyword evidence="2" id="KW-1185">Reference proteome</keyword>